<sequence>MITSVITEDIISVNTFLRSSASLESESEEDEDEDDEDEEDEDEELDDEEDEEDDDEEDEELQRIRMSLYVDFDPRYPFLVERRDPIGSTDMANYVAELSDNQTLRQLRNVATEEAITKYWIKEMQQGSKLITEISNKLTRYVTRMANLKDILERRVGHRLPELKEAPETELMSK</sequence>
<accession>A0AAN9Y609</accession>
<protein>
    <submittedName>
        <fullName evidence="2">Uncharacterized protein</fullName>
    </submittedName>
</protein>
<name>A0AAN9Y609_9HEMI</name>
<evidence type="ECO:0000313" key="3">
    <source>
        <dbReference type="Proteomes" id="UP001367676"/>
    </source>
</evidence>
<feature type="compositionally biased region" description="Acidic residues" evidence="1">
    <location>
        <begin position="25"/>
        <end position="60"/>
    </location>
</feature>
<dbReference type="AlphaFoldDB" id="A0AAN9Y609"/>
<dbReference type="Proteomes" id="UP001367676">
    <property type="component" value="Unassembled WGS sequence"/>
</dbReference>
<evidence type="ECO:0000313" key="2">
    <source>
        <dbReference type="EMBL" id="KAK7598057.1"/>
    </source>
</evidence>
<comment type="caution">
    <text evidence="2">The sequence shown here is derived from an EMBL/GenBank/DDBJ whole genome shotgun (WGS) entry which is preliminary data.</text>
</comment>
<gene>
    <name evidence="2" type="ORF">V9T40_006292</name>
</gene>
<proteinExistence type="predicted"/>
<evidence type="ECO:0000256" key="1">
    <source>
        <dbReference type="SAM" id="MobiDB-lite"/>
    </source>
</evidence>
<dbReference type="EMBL" id="JBBCAQ010000014">
    <property type="protein sequence ID" value="KAK7598057.1"/>
    <property type="molecule type" value="Genomic_DNA"/>
</dbReference>
<organism evidence="2 3">
    <name type="scientific">Parthenolecanium corni</name>
    <dbReference type="NCBI Taxonomy" id="536013"/>
    <lineage>
        <taxon>Eukaryota</taxon>
        <taxon>Metazoa</taxon>
        <taxon>Ecdysozoa</taxon>
        <taxon>Arthropoda</taxon>
        <taxon>Hexapoda</taxon>
        <taxon>Insecta</taxon>
        <taxon>Pterygota</taxon>
        <taxon>Neoptera</taxon>
        <taxon>Paraneoptera</taxon>
        <taxon>Hemiptera</taxon>
        <taxon>Sternorrhyncha</taxon>
        <taxon>Coccoidea</taxon>
        <taxon>Coccidae</taxon>
        <taxon>Parthenolecanium</taxon>
    </lineage>
</organism>
<keyword evidence="3" id="KW-1185">Reference proteome</keyword>
<reference evidence="2 3" key="1">
    <citation type="submission" date="2024-03" db="EMBL/GenBank/DDBJ databases">
        <title>Adaptation during the transition from Ophiocordyceps entomopathogen to insect associate is accompanied by gene loss and intensified selection.</title>
        <authorList>
            <person name="Ward C.M."/>
            <person name="Onetto C.A."/>
            <person name="Borneman A.R."/>
        </authorList>
    </citation>
    <scope>NUCLEOTIDE SEQUENCE [LARGE SCALE GENOMIC DNA]</scope>
    <source>
        <strain evidence="2">AWRI1</strain>
        <tissue evidence="2">Single Adult Female</tissue>
    </source>
</reference>
<feature type="region of interest" description="Disordered" evidence="1">
    <location>
        <begin position="17"/>
        <end position="60"/>
    </location>
</feature>